<dbReference type="GO" id="GO:0008324">
    <property type="term" value="F:monoatomic cation transmembrane transporter activity"/>
    <property type="evidence" value="ECO:0007669"/>
    <property type="project" value="InterPro"/>
</dbReference>
<keyword evidence="6 9" id="KW-1133">Transmembrane helix</keyword>
<protein>
    <submittedName>
        <fullName evidence="10">Trk system potassium uptake protein TrkH</fullName>
    </submittedName>
</protein>
<dbReference type="EMBL" id="CASHTH010003624">
    <property type="protein sequence ID" value="CAI8047275.1"/>
    <property type="molecule type" value="Genomic_DNA"/>
</dbReference>
<evidence type="ECO:0000256" key="5">
    <source>
        <dbReference type="ARBA" id="ARBA00022692"/>
    </source>
</evidence>
<dbReference type="Proteomes" id="UP001174909">
    <property type="component" value="Unassembled WGS sequence"/>
</dbReference>
<feature type="transmembrane region" description="Helical" evidence="9">
    <location>
        <begin position="250"/>
        <end position="269"/>
    </location>
</feature>
<gene>
    <name evidence="10" type="ORF">GBAR_LOCUS26118</name>
</gene>
<evidence type="ECO:0000256" key="9">
    <source>
        <dbReference type="SAM" id="Phobius"/>
    </source>
</evidence>
<comment type="subcellular location">
    <subcellularLocation>
        <location evidence="1">Cell membrane</location>
        <topology evidence="1">Multi-pass membrane protein</topology>
    </subcellularLocation>
</comment>
<feature type="transmembrane region" description="Helical" evidence="9">
    <location>
        <begin position="312"/>
        <end position="333"/>
    </location>
</feature>
<sequence length="400" mass="44114">MDGRSLWTKFSFCYFESMAGFSTTGATVLTEIEHLSHAMLFWRSLSHWLGGMGIVVLAVAILPMLGIGGMQLFRAEAPGPQTDRLTPRIAQTAKLLWGVYLLLSLLETVLLMFGGMSLFDALCHTFGTMATGGFSTKNLSIGHYNSVYIDMVISCFMFLAGTNFALHYRALRGDVKAYFQDAEFKFYCIVIAVSITLISWNTIRFQVDGDIPYDSMWTSLRYATFQVMSIITTTGYGTADFEQWPALSQFILVILMFYGGCAGSTGGGIKQVRFLLLIKQSGAEIKRLIFPHAVLPIRVNDRVVPPEVMTNVLGFFFFFIGIFAIVTCLMATLGLDLISAAGATIATMGNIGPGLGSVGPTDNYAHIHTAGKFVLSFCMLLGRLELYTVLILFSPNFWKR</sequence>
<evidence type="ECO:0000256" key="1">
    <source>
        <dbReference type="ARBA" id="ARBA00004651"/>
    </source>
</evidence>
<evidence type="ECO:0000256" key="7">
    <source>
        <dbReference type="ARBA" id="ARBA00023065"/>
    </source>
</evidence>
<keyword evidence="7" id="KW-0406">Ion transport</keyword>
<dbReference type="PANTHER" id="PTHR32024">
    <property type="entry name" value="TRK SYSTEM POTASSIUM UPTAKE PROTEIN TRKG-RELATED"/>
    <property type="match status" value="1"/>
</dbReference>
<proteinExistence type="inferred from homology"/>
<keyword evidence="11" id="KW-1185">Reference proteome</keyword>
<feature type="transmembrane region" description="Helical" evidence="9">
    <location>
        <begin position="95"/>
        <end position="119"/>
    </location>
</feature>
<dbReference type="PANTHER" id="PTHR32024:SF2">
    <property type="entry name" value="TRK SYSTEM POTASSIUM UPTAKE PROTEIN TRKG-RELATED"/>
    <property type="match status" value="1"/>
</dbReference>
<organism evidence="10 11">
    <name type="scientific">Geodia barretti</name>
    <name type="common">Barrett's horny sponge</name>
    <dbReference type="NCBI Taxonomy" id="519541"/>
    <lineage>
        <taxon>Eukaryota</taxon>
        <taxon>Metazoa</taxon>
        <taxon>Porifera</taxon>
        <taxon>Demospongiae</taxon>
        <taxon>Heteroscleromorpha</taxon>
        <taxon>Tetractinellida</taxon>
        <taxon>Astrophorina</taxon>
        <taxon>Geodiidae</taxon>
        <taxon>Geodia</taxon>
    </lineage>
</organism>
<evidence type="ECO:0000313" key="11">
    <source>
        <dbReference type="Proteomes" id="UP001174909"/>
    </source>
</evidence>
<feature type="transmembrane region" description="Helical" evidence="9">
    <location>
        <begin position="48"/>
        <end position="74"/>
    </location>
</feature>
<feature type="transmembrane region" description="Helical" evidence="9">
    <location>
        <begin position="373"/>
        <end position="393"/>
    </location>
</feature>
<evidence type="ECO:0000256" key="4">
    <source>
        <dbReference type="ARBA" id="ARBA00022475"/>
    </source>
</evidence>
<dbReference type="AlphaFoldDB" id="A0AA35XDC1"/>
<name>A0AA35XDC1_GEOBA</name>
<evidence type="ECO:0000256" key="2">
    <source>
        <dbReference type="ARBA" id="ARBA00009137"/>
    </source>
</evidence>
<feature type="transmembrane region" description="Helical" evidence="9">
    <location>
        <begin position="147"/>
        <end position="166"/>
    </location>
</feature>
<evidence type="ECO:0000256" key="3">
    <source>
        <dbReference type="ARBA" id="ARBA00022448"/>
    </source>
</evidence>
<evidence type="ECO:0000313" key="10">
    <source>
        <dbReference type="EMBL" id="CAI8047275.1"/>
    </source>
</evidence>
<dbReference type="InterPro" id="IPR003445">
    <property type="entry name" value="Cat_transpt"/>
</dbReference>
<dbReference type="Pfam" id="PF02386">
    <property type="entry name" value="TrkH"/>
    <property type="match status" value="1"/>
</dbReference>
<dbReference type="GO" id="GO:0005886">
    <property type="term" value="C:plasma membrane"/>
    <property type="evidence" value="ECO:0007669"/>
    <property type="project" value="UniProtKB-SubCell"/>
</dbReference>
<keyword evidence="3" id="KW-0813">Transport</keyword>
<reference evidence="10" key="1">
    <citation type="submission" date="2023-03" db="EMBL/GenBank/DDBJ databases">
        <authorList>
            <person name="Steffen K."/>
            <person name="Cardenas P."/>
        </authorList>
    </citation>
    <scope>NUCLEOTIDE SEQUENCE</scope>
</reference>
<keyword evidence="5 9" id="KW-0812">Transmembrane</keyword>
<comment type="similarity">
    <text evidence="2">Belongs to the TrkH potassium transport family.</text>
</comment>
<evidence type="ECO:0000256" key="8">
    <source>
        <dbReference type="ARBA" id="ARBA00023136"/>
    </source>
</evidence>
<accession>A0AA35XDC1</accession>
<evidence type="ECO:0000256" key="6">
    <source>
        <dbReference type="ARBA" id="ARBA00022989"/>
    </source>
</evidence>
<keyword evidence="4" id="KW-1003">Cell membrane</keyword>
<comment type="caution">
    <text evidence="10">The sequence shown here is derived from an EMBL/GenBank/DDBJ whole genome shotgun (WGS) entry which is preliminary data.</text>
</comment>
<feature type="transmembrane region" description="Helical" evidence="9">
    <location>
        <begin position="186"/>
        <end position="203"/>
    </location>
</feature>
<keyword evidence="8 9" id="KW-0472">Membrane</keyword>
<dbReference type="GO" id="GO:0030001">
    <property type="term" value="P:metal ion transport"/>
    <property type="evidence" value="ECO:0007669"/>
    <property type="project" value="UniProtKB-ARBA"/>
</dbReference>